<evidence type="ECO:0000259" key="3">
    <source>
        <dbReference type="PROSITE" id="PS51645"/>
    </source>
</evidence>
<dbReference type="EMBL" id="JARO02005109">
    <property type="protein sequence ID" value="KPP67340.1"/>
    <property type="molecule type" value="Genomic_DNA"/>
</dbReference>
<dbReference type="InterPro" id="IPR002081">
    <property type="entry name" value="Cryptochrome/DNA_photolyase_1"/>
</dbReference>
<organism evidence="4 5">
    <name type="scientific">Scleropages formosus</name>
    <name type="common">Asian bonytongue</name>
    <name type="synonym">Osteoglossum formosum</name>
    <dbReference type="NCBI Taxonomy" id="113540"/>
    <lineage>
        <taxon>Eukaryota</taxon>
        <taxon>Metazoa</taxon>
        <taxon>Chordata</taxon>
        <taxon>Craniata</taxon>
        <taxon>Vertebrata</taxon>
        <taxon>Euteleostomi</taxon>
        <taxon>Actinopterygii</taxon>
        <taxon>Neopterygii</taxon>
        <taxon>Teleostei</taxon>
        <taxon>Osteoglossocephala</taxon>
        <taxon>Osteoglossomorpha</taxon>
        <taxon>Osteoglossiformes</taxon>
        <taxon>Osteoglossidae</taxon>
        <taxon>Scleropages</taxon>
    </lineage>
</organism>
<dbReference type="PROSITE" id="PS51645">
    <property type="entry name" value="PHR_CRY_ALPHA_BETA"/>
    <property type="match status" value="1"/>
</dbReference>
<dbReference type="InterPro" id="IPR003903">
    <property type="entry name" value="UIM_dom"/>
</dbReference>
<dbReference type="InterPro" id="IPR036155">
    <property type="entry name" value="Crypto/Photolyase_N_sf"/>
</dbReference>
<dbReference type="AlphaFoldDB" id="A0A0P7YIW1"/>
<dbReference type="InterPro" id="IPR006050">
    <property type="entry name" value="DNA_photolyase_N"/>
</dbReference>
<evidence type="ECO:0000256" key="1">
    <source>
        <dbReference type="ARBA" id="ARBA00022991"/>
    </source>
</evidence>
<name>A0A0P7YIW1_SCLFO</name>
<feature type="non-terminal residue" evidence="4">
    <location>
        <position position="466"/>
    </location>
</feature>
<dbReference type="SUPFAM" id="SSF52425">
    <property type="entry name" value="Cryptochrome/photolyase, N-terminal domain"/>
    <property type="match status" value="1"/>
</dbReference>
<feature type="compositionally biased region" description="Polar residues" evidence="2">
    <location>
        <begin position="159"/>
        <end position="181"/>
    </location>
</feature>
<feature type="compositionally biased region" description="Basic residues" evidence="2">
    <location>
        <begin position="208"/>
        <end position="217"/>
    </location>
</feature>
<evidence type="ECO:0000313" key="4">
    <source>
        <dbReference type="EMBL" id="KPP67340.1"/>
    </source>
</evidence>
<dbReference type="Proteomes" id="UP000034805">
    <property type="component" value="Unassembled WGS sequence"/>
</dbReference>
<dbReference type="PANTHER" id="PTHR11455:SF18">
    <property type="entry name" value="SI:CH1073-390K14.1"/>
    <property type="match status" value="1"/>
</dbReference>
<dbReference type="GO" id="GO:0071949">
    <property type="term" value="F:FAD binding"/>
    <property type="evidence" value="ECO:0007669"/>
    <property type="project" value="TreeGrafter"/>
</dbReference>
<protein>
    <recommendedName>
        <fullName evidence="3">Photolyase/cryptochrome alpha/beta domain-containing protein</fullName>
    </recommendedName>
</protein>
<dbReference type="Gene3D" id="1.25.40.80">
    <property type="match status" value="1"/>
</dbReference>
<dbReference type="GO" id="GO:0043153">
    <property type="term" value="P:entrainment of circadian clock by photoperiod"/>
    <property type="evidence" value="ECO:0007669"/>
    <property type="project" value="TreeGrafter"/>
</dbReference>
<feature type="region of interest" description="Disordered" evidence="2">
    <location>
        <begin position="197"/>
        <end position="219"/>
    </location>
</feature>
<keyword evidence="1" id="KW-0157">Chromophore</keyword>
<dbReference type="GO" id="GO:0003904">
    <property type="term" value="F:deoxyribodipyrimidine photo-lyase activity"/>
    <property type="evidence" value="ECO:0007669"/>
    <property type="project" value="TreeGrafter"/>
</dbReference>
<dbReference type="GO" id="GO:0032922">
    <property type="term" value="P:circadian regulation of gene expression"/>
    <property type="evidence" value="ECO:0007669"/>
    <property type="project" value="TreeGrafter"/>
</dbReference>
<dbReference type="PROSITE" id="PS50330">
    <property type="entry name" value="UIM"/>
    <property type="match status" value="1"/>
</dbReference>
<feature type="domain" description="Photolyase/cryptochrome alpha/beta" evidence="3">
    <location>
        <begin position="231"/>
        <end position="366"/>
    </location>
</feature>
<dbReference type="PANTHER" id="PTHR11455">
    <property type="entry name" value="CRYPTOCHROME"/>
    <property type="match status" value="1"/>
</dbReference>
<dbReference type="Gene3D" id="3.40.50.620">
    <property type="entry name" value="HUPs"/>
    <property type="match status" value="1"/>
</dbReference>
<accession>A0A0P7YIW1</accession>
<reference evidence="4 5" key="1">
    <citation type="submission" date="2015-08" db="EMBL/GenBank/DDBJ databases">
        <title>The genome of the Asian arowana (Scleropages formosus).</title>
        <authorList>
            <person name="Tan M.H."/>
            <person name="Gan H.M."/>
            <person name="Croft L.J."/>
            <person name="Austin C.M."/>
        </authorList>
    </citation>
    <scope>NUCLEOTIDE SEQUENCE [LARGE SCALE GENOMIC DNA]</scope>
    <source>
        <strain evidence="4">Aro1</strain>
    </source>
</reference>
<proteinExistence type="predicted"/>
<gene>
    <name evidence="4" type="ORF">Z043_114086</name>
</gene>
<feature type="region of interest" description="Disordered" evidence="2">
    <location>
        <begin position="136"/>
        <end position="181"/>
    </location>
</feature>
<dbReference type="Pfam" id="PF00875">
    <property type="entry name" value="DNA_photolyase"/>
    <property type="match status" value="1"/>
</dbReference>
<comment type="caution">
    <text evidence="4">The sequence shown here is derived from an EMBL/GenBank/DDBJ whole genome shotgun (WGS) entry which is preliminary data.</text>
</comment>
<dbReference type="GO" id="GO:0003677">
    <property type="term" value="F:DNA binding"/>
    <property type="evidence" value="ECO:0007669"/>
    <property type="project" value="TreeGrafter"/>
</dbReference>
<evidence type="ECO:0000313" key="5">
    <source>
        <dbReference type="Proteomes" id="UP000034805"/>
    </source>
</evidence>
<sequence>MMPATDSSRPAAHVSRVQAMVTQVLLGTMEPEELFWGSLSLLGLQGTQDTFLDLIEPLAQEHAEVHTHLTSVFLDYFTRALSQDQEAKEDEALALALALSLQDAGAGKQMTTEESSGSRSQDVKCTRTLWLEANASAGPRDGWSSSSTQCSGDLEHQHNLQPQSMTGAGTTGKSNSMSERANSCSLLPCTDNKNVPEEVTASCPGRAKSSRRKRRSGKQQLAISRFPSFLKPILLWFRRDLRVSDNPVLIASLEMGVPIIPVFLWCPKEEEGPGITVATGGASKYWLHHALLCLNQSLEKLGSHLVTVEAETSSLEALQGLAAETGASGVVAAALYEPWLKERDEAVFSALESKGVKCQLRHSYCLREPSSISTEGVGLRGIGSVSHFLSCCQQNSKSALGTPVETPPGLPVPSTWPQGCPLAQLGLAKMPRRKDGTTVDWAANIRSSWDFSEEGAQARLRAFLLD</sequence>
<dbReference type="InterPro" id="IPR014729">
    <property type="entry name" value="Rossmann-like_a/b/a_fold"/>
</dbReference>
<dbReference type="GO" id="GO:0005737">
    <property type="term" value="C:cytoplasm"/>
    <property type="evidence" value="ECO:0007669"/>
    <property type="project" value="TreeGrafter"/>
</dbReference>
<dbReference type="GO" id="GO:0005634">
    <property type="term" value="C:nucleus"/>
    <property type="evidence" value="ECO:0007669"/>
    <property type="project" value="TreeGrafter"/>
</dbReference>
<evidence type="ECO:0000256" key="2">
    <source>
        <dbReference type="SAM" id="MobiDB-lite"/>
    </source>
</evidence>